<dbReference type="Gene3D" id="3.30.70.1320">
    <property type="entry name" value="Multidrug efflux transporter AcrB pore domain like"/>
    <property type="match status" value="1"/>
</dbReference>
<keyword evidence="1" id="KW-1133">Transmembrane helix</keyword>
<evidence type="ECO:0000256" key="1">
    <source>
        <dbReference type="SAM" id="Phobius"/>
    </source>
</evidence>
<evidence type="ECO:0000313" key="2">
    <source>
        <dbReference type="EMBL" id="MTD96047.1"/>
    </source>
</evidence>
<dbReference type="PANTHER" id="PTHR32063">
    <property type="match status" value="1"/>
</dbReference>
<protein>
    <submittedName>
        <fullName evidence="2">MMPL family transporter</fullName>
    </submittedName>
</protein>
<dbReference type="GO" id="GO:0042910">
    <property type="term" value="F:xenobiotic transmembrane transporter activity"/>
    <property type="evidence" value="ECO:0007669"/>
    <property type="project" value="TreeGrafter"/>
</dbReference>
<dbReference type="SUPFAM" id="SSF82866">
    <property type="entry name" value="Multidrug efflux transporter AcrB transmembrane domain"/>
    <property type="match status" value="2"/>
</dbReference>
<dbReference type="Gene3D" id="1.20.1640.10">
    <property type="entry name" value="Multidrug efflux transporter AcrB transmembrane domain"/>
    <property type="match status" value="2"/>
</dbReference>
<dbReference type="RefSeq" id="WP_154740520.1">
    <property type="nucleotide sequence ID" value="NZ_WMBQ01000002.1"/>
</dbReference>
<gene>
    <name evidence="2" type="ORF">GIW81_17035</name>
</gene>
<dbReference type="Proteomes" id="UP000440694">
    <property type="component" value="Unassembled WGS sequence"/>
</dbReference>
<organism evidence="2 3">
    <name type="scientific">Hyphomicrobium album</name>
    <dbReference type="NCBI Taxonomy" id="2665159"/>
    <lineage>
        <taxon>Bacteria</taxon>
        <taxon>Pseudomonadati</taxon>
        <taxon>Pseudomonadota</taxon>
        <taxon>Alphaproteobacteria</taxon>
        <taxon>Hyphomicrobiales</taxon>
        <taxon>Hyphomicrobiaceae</taxon>
        <taxon>Hyphomicrobium</taxon>
    </lineage>
</organism>
<feature type="transmembrane region" description="Helical" evidence="1">
    <location>
        <begin position="862"/>
        <end position="880"/>
    </location>
</feature>
<keyword evidence="3" id="KW-1185">Reference proteome</keyword>
<feature type="transmembrane region" description="Helical" evidence="1">
    <location>
        <begin position="989"/>
        <end position="1013"/>
    </location>
</feature>
<reference evidence="2 3" key="1">
    <citation type="submission" date="2019-11" db="EMBL/GenBank/DDBJ databases">
        <title>Identification of a novel strain.</title>
        <authorList>
            <person name="Xu Q."/>
            <person name="Wang G."/>
        </authorList>
    </citation>
    <scope>NUCLEOTIDE SEQUENCE [LARGE SCALE GENOMIC DNA]</scope>
    <source>
        <strain evidence="3">xq</strain>
    </source>
</reference>
<feature type="transmembrane region" description="Helical" evidence="1">
    <location>
        <begin position="887"/>
        <end position="907"/>
    </location>
</feature>
<feature type="transmembrane region" description="Helical" evidence="1">
    <location>
        <begin position="913"/>
        <end position="934"/>
    </location>
</feature>
<name>A0A6I3KQX3_9HYPH</name>
<keyword evidence="1" id="KW-0472">Membrane</keyword>
<feature type="transmembrane region" description="Helical" evidence="1">
    <location>
        <begin position="474"/>
        <end position="497"/>
    </location>
</feature>
<keyword evidence="1" id="KW-0812">Transmembrane</keyword>
<dbReference type="GO" id="GO:0005886">
    <property type="term" value="C:plasma membrane"/>
    <property type="evidence" value="ECO:0007669"/>
    <property type="project" value="TreeGrafter"/>
</dbReference>
<feature type="transmembrane region" description="Helical" evidence="1">
    <location>
        <begin position="345"/>
        <end position="364"/>
    </location>
</feature>
<comment type="caution">
    <text evidence="2">The sequence shown here is derived from an EMBL/GenBank/DDBJ whole genome shotgun (WGS) entry which is preliminary data.</text>
</comment>
<dbReference type="Pfam" id="PF00873">
    <property type="entry name" value="ACR_tran"/>
    <property type="match status" value="1"/>
</dbReference>
<dbReference type="Gene3D" id="3.30.70.1430">
    <property type="entry name" value="Multidrug efflux transporter AcrB pore domain"/>
    <property type="match status" value="2"/>
</dbReference>
<accession>A0A6I3KQX3</accession>
<dbReference type="Gene3D" id="3.30.70.1440">
    <property type="entry name" value="Multidrug efflux transporter AcrB pore domain"/>
    <property type="match status" value="1"/>
</dbReference>
<feature type="transmembrane region" description="Helical" evidence="1">
    <location>
        <begin position="442"/>
        <end position="462"/>
    </location>
</feature>
<dbReference type="PANTHER" id="PTHR32063:SF28">
    <property type="entry name" value="BLR2861 PROTEIN"/>
    <property type="match status" value="1"/>
</dbReference>
<dbReference type="InterPro" id="IPR027463">
    <property type="entry name" value="AcrB_DN_DC_subdom"/>
</dbReference>
<dbReference type="AlphaFoldDB" id="A0A6I3KQX3"/>
<dbReference type="SUPFAM" id="SSF82693">
    <property type="entry name" value="Multidrug efflux transporter AcrB pore domain, PN1, PN2, PC1 and PC2 subdomains"/>
    <property type="match status" value="3"/>
</dbReference>
<feature type="transmembrane region" description="Helical" evidence="1">
    <location>
        <begin position="371"/>
        <end position="391"/>
    </location>
</feature>
<dbReference type="SUPFAM" id="SSF82714">
    <property type="entry name" value="Multidrug efflux transporter AcrB TolC docking domain, DN and DC subdomains"/>
    <property type="match status" value="2"/>
</dbReference>
<dbReference type="PRINTS" id="PR00702">
    <property type="entry name" value="ACRIFLAVINRP"/>
</dbReference>
<dbReference type="InterPro" id="IPR001036">
    <property type="entry name" value="Acrflvin-R"/>
</dbReference>
<sequence length="1040" mass="110084">MAAAHPGSPQRSADDGGWIGIFVRRPILALVLNLLIIIAGIAAYQGIEVRELPDVDRPVVTVRATYAGATPESIDSQITAVLESAVSRVQGVTSISSNSSYGSARISIEFSSNTNLDTAAMDVRDAVAGVVNQLPKDMEDEPRVVKADADATPIMQMSVSAAKLSEGELTDLVNNVIEDKLAAVEGVAAANSYGLRAKTIEVRVNQTALASRGISLAELIAAIGKASVTAPSGALENATQQLLVRAEAPVATPEDVANLEITPQTKVKDIAYVRWGFQEATAMTRLDGKTAIGIDIIRQAQANTIDISEGVHQAVDELRKTLPAGVDISITRDDAVFIRESVREVIISLVLANVIVILIILAFLRSFRATLAPAISIPVSLIGTLAAIWAVGFSINVITLLALVVATGLVVDDAIVVVENIARHRVMGAGPRAAAVLGTKEIVFAVLATTATLAAVFIPVSFMPGLVGSLFSEFGFVLAFSVSISAAVALTVCPMLASKFGTGEEGHDDKGIVGRIGKGLSNLYMWIVEICIRLRWIVVLGCLAIGVVGFGAFKLLKQEITPAEDRGVIQVRLTAQQGVNLEYMSKLTQRVEEVVAPYKQSGEVTSVLSSIGNGGANRAMVIVSLADWHHRERSQQQIQAELQKKLDKIAGVQVSLVGANSLGIRGGGQGLRFAIVGPNYERLSATALKMVNKLQELPNFRSVRTDYDTTQPQLSVRINREAATKLGVPIETITSLINAMIDYQKAADLFIDDDIVEIQVMSGGRPINDPSDLQNLFVKTADGSFITLSSLVTIKEVAIAPTLGREDRQRAVGITANLNDGVVLGDAVGAMRGVAATTLDPDMSITLLGEARTLAETTQNTTFVFGIALLVVFLVLAAQFESLTSALVIICTVPFGLACAAFAILLSGGTLNVYSQIGLVLLVGVMAKNGILIVEFANIRRDEGASVDDAIREACRTRLRPVMMTMAAAVLGAVPLIFASGAGAEARLALGWIIVGGLGLATLFTLFLTPVMYRILAPLSKPRAAETQRLIDELNAAQSR</sequence>
<feature type="transmembrane region" description="Helical" evidence="1">
    <location>
        <begin position="962"/>
        <end position="983"/>
    </location>
</feature>
<feature type="transmembrane region" description="Helical" evidence="1">
    <location>
        <begin position="27"/>
        <end position="47"/>
    </location>
</feature>
<proteinExistence type="predicted"/>
<evidence type="ECO:0000313" key="3">
    <source>
        <dbReference type="Proteomes" id="UP000440694"/>
    </source>
</evidence>
<feature type="transmembrane region" description="Helical" evidence="1">
    <location>
        <begin position="534"/>
        <end position="556"/>
    </location>
</feature>
<dbReference type="Gene3D" id="3.30.2090.10">
    <property type="entry name" value="Multidrug efflux transporter AcrB TolC docking domain, DN and DC subdomains"/>
    <property type="match status" value="2"/>
</dbReference>
<feature type="transmembrane region" description="Helical" evidence="1">
    <location>
        <begin position="397"/>
        <end position="421"/>
    </location>
</feature>
<dbReference type="EMBL" id="WMBQ01000002">
    <property type="protein sequence ID" value="MTD96047.1"/>
    <property type="molecule type" value="Genomic_DNA"/>
</dbReference>